<dbReference type="SUPFAM" id="SSF46955">
    <property type="entry name" value="Putative DNA-binding domain"/>
    <property type="match status" value="1"/>
</dbReference>
<proteinExistence type="predicted"/>
<evidence type="ECO:0000259" key="1">
    <source>
        <dbReference type="Pfam" id="PF13411"/>
    </source>
</evidence>
<dbReference type="Proteomes" id="UP000092661">
    <property type="component" value="Plasmid pPA05-2"/>
</dbReference>
<gene>
    <name evidence="2" type="ORF">BBH88_18820</name>
</gene>
<geneLocation type="plasmid" evidence="2 3">
    <name>pPA05-2</name>
</geneLocation>
<organism evidence="2 3">
    <name type="scientific">Planococcus antarcticus DSM 14505</name>
    <dbReference type="NCBI Taxonomy" id="1185653"/>
    <lineage>
        <taxon>Bacteria</taxon>
        <taxon>Bacillati</taxon>
        <taxon>Bacillota</taxon>
        <taxon>Bacilli</taxon>
        <taxon>Bacillales</taxon>
        <taxon>Caryophanaceae</taxon>
        <taxon>Planococcus</taxon>
    </lineage>
</organism>
<sequence>MDEWYTVGELAEKTGIAEPTLRRYITKFHLYFISKGGNRAKKYKATAIPVLVRIKALYDAGYETTGLTDVLRSEFPVVINDNKHGETEEIQSARPLATTEDVAELKRVLTEVNQKLAKQEEFNTLLIQKLEDQNRFIKESLENKAPLFLEKKMDEEEAAKPVEESKKGFWNRFFK</sequence>
<evidence type="ECO:0000313" key="3">
    <source>
        <dbReference type="Proteomes" id="UP000092661"/>
    </source>
</evidence>
<dbReference type="Gene3D" id="1.10.1660.10">
    <property type="match status" value="1"/>
</dbReference>
<dbReference type="InterPro" id="IPR009061">
    <property type="entry name" value="DNA-bd_dom_put_sf"/>
</dbReference>
<feature type="domain" description="HTH merR-type" evidence="1">
    <location>
        <begin position="5"/>
        <end position="73"/>
    </location>
</feature>
<dbReference type="RefSeq" id="WP_065537454.1">
    <property type="nucleotide sequence ID" value="NZ_CP016536.1"/>
</dbReference>
<dbReference type="InterPro" id="IPR000551">
    <property type="entry name" value="MerR-type_HTH_dom"/>
</dbReference>
<reference evidence="2" key="1">
    <citation type="submission" date="2016-07" db="EMBL/GenBank/DDBJ databases">
        <authorList>
            <person name="See-Too W.S."/>
        </authorList>
    </citation>
    <scope>NUCLEOTIDE SEQUENCE [LARGE SCALE GENOMIC DNA]</scope>
    <source>
        <strain evidence="2">DSM 14505</strain>
        <plasmid evidence="2">pPA05-2</plasmid>
    </source>
</reference>
<evidence type="ECO:0000313" key="2">
    <source>
        <dbReference type="EMBL" id="ANU12357.1"/>
    </source>
</evidence>
<dbReference type="Pfam" id="PF13411">
    <property type="entry name" value="MerR_1"/>
    <property type="match status" value="1"/>
</dbReference>
<keyword evidence="2" id="KW-0614">Plasmid</keyword>
<accession>A0ABM6DA83</accession>
<protein>
    <recommendedName>
        <fullName evidence="1">HTH merR-type domain-containing protein</fullName>
    </recommendedName>
</protein>
<name>A0ABM6DA83_9BACL</name>
<keyword evidence="3" id="KW-1185">Reference proteome</keyword>
<dbReference type="EMBL" id="CP016536">
    <property type="protein sequence ID" value="ANU12357.1"/>
    <property type="molecule type" value="Genomic_DNA"/>
</dbReference>